<dbReference type="SUPFAM" id="SSF47095">
    <property type="entry name" value="HMG-box"/>
    <property type="match status" value="2"/>
</dbReference>
<sequence length="456" mass="52438">TNGIMNSKAVCSHADDWTKEDCLTLLERIRNLLPDGDAMKYKTTESHFDWEKVCFGSFTGDMCRQKWQKVSTELSCREDHPELIEERKKSDLPEKPKTPQQLWYNHEKKTYMKLHPEVSQKELKEALRRQWSQLSDKRRLKWISKALELQKDYEDSMRAYHEAHPDVNSDDHVRSVLTKAERQLKDKFDGRPTKPPPNRSKQKQKKDAVKVNDIGLSVQSLPEEERDRVLTEEKLGGSRLGGGVAASPHRAKSPSGGFSLQERCREAEPEPWVPAGTPKERRDGKKTAKLPETPKTAEEMWQHSVIGDYLAKYRVSSDRRKAQAAMEAAWKSMEKKEKIPWIKKAAEDQKRYEVQYQPVVSEPRPSPTLTPPQESPALRSVRLRHINLCVCLQQDMSDTDEEEEKSDSSDSDEDDETSGSTDSDDDDDEVTASICDWLIGLIKMIVALKHKYITHI</sequence>
<feature type="domain" description="HMG box" evidence="10">
    <location>
        <begin position="291"/>
        <end position="360"/>
    </location>
</feature>
<dbReference type="Proteomes" id="UP000261360">
    <property type="component" value="Unplaced"/>
</dbReference>
<reference evidence="11" key="2">
    <citation type="submission" date="2025-09" db="UniProtKB">
        <authorList>
            <consortium name="Ensembl"/>
        </authorList>
    </citation>
    <scope>IDENTIFICATION</scope>
</reference>
<feature type="region of interest" description="Disordered" evidence="9">
    <location>
        <begin position="356"/>
        <end position="377"/>
    </location>
</feature>
<dbReference type="GO" id="GO:0003677">
    <property type="term" value="F:DNA binding"/>
    <property type="evidence" value="ECO:0007669"/>
    <property type="project" value="UniProtKB-UniRule"/>
</dbReference>
<evidence type="ECO:0000313" key="12">
    <source>
        <dbReference type="Proteomes" id="UP000261360"/>
    </source>
</evidence>
<feature type="DNA-binding region" description="HMG box" evidence="8">
    <location>
        <begin position="291"/>
        <end position="360"/>
    </location>
</feature>
<proteinExistence type="predicted"/>
<feature type="compositionally biased region" description="Pro residues" evidence="9">
    <location>
        <begin position="364"/>
        <end position="374"/>
    </location>
</feature>
<evidence type="ECO:0000259" key="10">
    <source>
        <dbReference type="PROSITE" id="PS50118"/>
    </source>
</evidence>
<dbReference type="CDD" id="cd22002">
    <property type="entry name" value="HMG-box_UBF1_rpt5"/>
    <property type="match status" value="1"/>
</dbReference>
<dbReference type="PANTHER" id="PTHR46318:SF5">
    <property type="entry name" value="NUCLEOLAR TRANSCRIPTION FACTOR 1 ISOFORM X1"/>
    <property type="match status" value="1"/>
</dbReference>
<dbReference type="InterPro" id="IPR009071">
    <property type="entry name" value="HMG_box_dom"/>
</dbReference>
<dbReference type="GO" id="GO:0005634">
    <property type="term" value="C:nucleus"/>
    <property type="evidence" value="ECO:0007669"/>
    <property type="project" value="UniProtKB-SubCell"/>
</dbReference>
<feature type="compositionally biased region" description="Basic and acidic residues" evidence="9">
    <location>
        <begin position="182"/>
        <end position="192"/>
    </location>
</feature>
<evidence type="ECO:0000256" key="1">
    <source>
        <dbReference type="ARBA" id="ARBA00004123"/>
    </source>
</evidence>
<dbReference type="PROSITE" id="PS50118">
    <property type="entry name" value="HMG_BOX_2"/>
    <property type="match status" value="2"/>
</dbReference>
<comment type="subcellular location">
    <subcellularLocation>
        <location evidence="1">Nucleus</location>
    </subcellularLocation>
</comment>
<evidence type="ECO:0000256" key="2">
    <source>
        <dbReference type="ARBA" id="ARBA00022737"/>
    </source>
</evidence>
<dbReference type="InterPro" id="IPR036910">
    <property type="entry name" value="HMG_box_dom_sf"/>
</dbReference>
<keyword evidence="12" id="KW-1185">Reference proteome</keyword>
<dbReference type="AlphaFoldDB" id="A0A3B4WYQ4"/>
<dbReference type="Ensembl" id="ENSSLDT00000009365.1">
    <property type="protein sequence ID" value="ENSSLDP00000009065.1"/>
    <property type="gene ID" value="ENSSLDG00000006935.1"/>
</dbReference>
<feature type="region of interest" description="Disordered" evidence="9">
    <location>
        <begin position="182"/>
        <end position="299"/>
    </location>
</feature>
<evidence type="ECO:0000313" key="11">
    <source>
        <dbReference type="Ensembl" id="ENSSLDP00000009065.1"/>
    </source>
</evidence>
<dbReference type="Pfam" id="PF14887">
    <property type="entry name" value="HMG_box_5"/>
    <property type="match status" value="1"/>
</dbReference>
<dbReference type="InterPro" id="IPR029215">
    <property type="entry name" value="HMG_box_5"/>
</dbReference>
<dbReference type="Pfam" id="PF00505">
    <property type="entry name" value="HMG_box"/>
    <property type="match status" value="1"/>
</dbReference>
<feature type="domain" description="HMG box" evidence="10">
    <location>
        <begin position="93"/>
        <end position="161"/>
    </location>
</feature>
<feature type="region of interest" description="Disordered" evidence="9">
    <location>
        <begin position="394"/>
        <end position="429"/>
    </location>
</feature>
<evidence type="ECO:0000256" key="8">
    <source>
        <dbReference type="PROSITE-ProRule" id="PRU00267"/>
    </source>
</evidence>
<name>A0A3B4WYQ4_SERLL</name>
<dbReference type="SMART" id="SM00398">
    <property type="entry name" value="HMG"/>
    <property type="match status" value="2"/>
</dbReference>
<accession>A0A3B4WYQ4</accession>
<dbReference type="PANTHER" id="PTHR46318">
    <property type="entry name" value="UPSTREAM BINDING TRANSCRIPTION FACTOR"/>
    <property type="match status" value="1"/>
</dbReference>
<feature type="DNA-binding region" description="HMG box" evidence="8">
    <location>
        <begin position="93"/>
        <end position="161"/>
    </location>
</feature>
<feature type="compositionally biased region" description="Basic and acidic residues" evidence="9">
    <location>
        <begin position="223"/>
        <end position="236"/>
    </location>
</feature>
<feature type="compositionally biased region" description="Acidic residues" evidence="9">
    <location>
        <begin position="397"/>
        <end position="429"/>
    </location>
</feature>
<evidence type="ECO:0000256" key="5">
    <source>
        <dbReference type="ARBA" id="ARBA00023159"/>
    </source>
</evidence>
<evidence type="ECO:0000256" key="6">
    <source>
        <dbReference type="ARBA" id="ARBA00023163"/>
    </source>
</evidence>
<evidence type="ECO:0000256" key="9">
    <source>
        <dbReference type="SAM" id="MobiDB-lite"/>
    </source>
</evidence>
<keyword evidence="5" id="KW-0010">Activator</keyword>
<evidence type="ECO:0000256" key="7">
    <source>
        <dbReference type="ARBA" id="ARBA00023242"/>
    </source>
</evidence>
<keyword evidence="3" id="KW-0805">Transcription regulation</keyword>
<keyword evidence="7 8" id="KW-0539">Nucleus</keyword>
<reference evidence="11" key="1">
    <citation type="submission" date="2025-08" db="UniProtKB">
        <authorList>
            <consortium name="Ensembl"/>
        </authorList>
    </citation>
    <scope>IDENTIFICATION</scope>
</reference>
<evidence type="ECO:0000256" key="3">
    <source>
        <dbReference type="ARBA" id="ARBA00023015"/>
    </source>
</evidence>
<keyword evidence="2" id="KW-0677">Repeat</keyword>
<protein>
    <submittedName>
        <fullName evidence="11">Upstream binding transcription factor, like</fullName>
    </submittedName>
</protein>
<dbReference type="CDD" id="cd21999">
    <property type="entry name" value="HMG-box_UBF1_rpt2"/>
    <property type="match status" value="1"/>
</dbReference>
<keyword evidence="6" id="KW-0804">Transcription</keyword>
<dbReference type="Gene3D" id="1.10.30.10">
    <property type="entry name" value="High mobility group box domain"/>
    <property type="match status" value="2"/>
</dbReference>
<dbReference type="GeneTree" id="ENSGT00940000165754"/>
<evidence type="ECO:0000256" key="4">
    <source>
        <dbReference type="ARBA" id="ARBA00023125"/>
    </source>
</evidence>
<dbReference type="InterPro" id="IPR051762">
    <property type="entry name" value="UBF1"/>
</dbReference>
<organism evidence="11 12">
    <name type="scientific">Seriola lalandi dorsalis</name>
    <dbReference type="NCBI Taxonomy" id="1841481"/>
    <lineage>
        <taxon>Eukaryota</taxon>
        <taxon>Metazoa</taxon>
        <taxon>Chordata</taxon>
        <taxon>Craniata</taxon>
        <taxon>Vertebrata</taxon>
        <taxon>Euteleostomi</taxon>
        <taxon>Actinopterygii</taxon>
        <taxon>Neopterygii</taxon>
        <taxon>Teleostei</taxon>
        <taxon>Neoteleostei</taxon>
        <taxon>Acanthomorphata</taxon>
        <taxon>Carangaria</taxon>
        <taxon>Carangiformes</taxon>
        <taxon>Carangidae</taxon>
        <taxon>Seriola</taxon>
    </lineage>
</organism>
<keyword evidence="4 8" id="KW-0238">DNA-binding</keyword>